<reference evidence="3 4" key="1">
    <citation type="submission" date="2019-06" db="EMBL/GenBank/DDBJ databases">
        <title>Rhodococcus spaelei sp. nov., isolated from a cave.</title>
        <authorList>
            <person name="Lee S.D."/>
        </authorList>
    </citation>
    <scope>NUCLEOTIDE SEQUENCE [LARGE SCALE GENOMIC DNA]</scope>
    <source>
        <strain evidence="3 4">C9-5</strain>
    </source>
</reference>
<dbReference type="InterPro" id="IPR000073">
    <property type="entry name" value="AB_hydrolase_1"/>
</dbReference>
<dbReference type="AlphaFoldDB" id="A0A541BAT4"/>
<dbReference type="PRINTS" id="PR00111">
    <property type="entry name" value="ABHYDROLASE"/>
</dbReference>
<proteinExistence type="predicted"/>
<dbReference type="OrthoDB" id="5422338at2"/>
<evidence type="ECO:0000313" key="4">
    <source>
        <dbReference type="Proteomes" id="UP000316256"/>
    </source>
</evidence>
<accession>A0A541BAT4</accession>
<dbReference type="SUPFAM" id="SSF53474">
    <property type="entry name" value="alpha/beta-Hydrolases"/>
    <property type="match status" value="1"/>
</dbReference>
<dbReference type="PANTHER" id="PTHR43194:SF2">
    <property type="entry name" value="PEROXISOMAL MEMBRANE PROTEIN LPX1"/>
    <property type="match status" value="1"/>
</dbReference>
<comment type="caution">
    <text evidence="3">The sequence shown here is derived from an EMBL/GenBank/DDBJ whole genome shotgun (WGS) entry which is preliminary data.</text>
</comment>
<dbReference type="EMBL" id="VIGH01000004">
    <property type="protein sequence ID" value="TQF69434.1"/>
    <property type="molecule type" value="Genomic_DNA"/>
</dbReference>
<sequence length="335" mass="35763">MTATLSCRGPDSAAMPPAIRASVDGVRGTRSGRSRRQQREASMQAVSSFETTDGVRLTVRESGPRAAPVTVVFAHGWTLDGGSWDDLIAVLGRSATRPARLIAVDCRGHGSSGAAQAGSATIARYADDLAEIVGRLVPDGPIVLVGHSMGGMAMMALGERHPGLVRDRVAAAAFLATGAGRFDKSIDRVRGLRTALPVLLGLGFRALNHLPAPLRYRAVERLLFGFGARRADIERTAGQMRRADPRSMPRFGVDILDHDRAAHLDRYAAAEVLVAAGSRDRLCPPSHARKIASRLPDATLVVYEGAGHQLSFERSEDLARRLAGLLERVASDRTA</sequence>
<dbReference type="Pfam" id="PF00561">
    <property type="entry name" value="Abhydrolase_1"/>
    <property type="match status" value="1"/>
</dbReference>
<dbReference type="InterPro" id="IPR050228">
    <property type="entry name" value="Carboxylesterase_BioH"/>
</dbReference>
<dbReference type="InterPro" id="IPR029058">
    <property type="entry name" value="AB_hydrolase_fold"/>
</dbReference>
<dbReference type="GO" id="GO:0016787">
    <property type="term" value="F:hydrolase activity"/>
    <property type="evidence" value="ECO:0007669"/>
    <property type="project" value="UniProtKB-KW"/>
</dbReference>
<gene>
    <name evidence="3" type="ORF">FK531_11970</name>
</gene>
<feature type="domain" description="AB hydrolase-1" evidence="2">
    <location>
        <begin position="70"/>
        <end position="313"/>
    </location>
</feature>
<organism evidence="3 4">
    <name type="scientific">Rhodococcus spelaei</name>
    <dbReference type="NCBI Taxonomy" id="2546320"/>
    <lineage>
        <taxon>Bacteria</taxon>
        <taxon>Bacillati</taxon>
        <taxon>Actinomycetota</taxon>
        <taxon>Actinomycetes</taxon>
        <taxon>Mycobacteriales</taxon>
        <taxon>Nocardiaceae</taxon>
        <taxon>Rhodococcus</taxon>
    </lineage>
</organism>
<feature type="region of interest" description="Disordered" evidence="1">
    <location>
        <begin position="25"/>
        <end position="47"/>
    </location>
</feature>
<keyword evidence="3" id="KW-0378">Hydrolase</keyword>
<keyword evidence="4" id="KW-1185">Reference proteome</keyword>
<dbReference type="Proteomes" id="UP000316256">
    <property type="component" value="Unassembled WGS sequence"/>
</dbReference>
<name>A0A541BAT4_9NOCA</name>
<protein>
    <submittedName>
        <fullName evidence="3">Alpha/beta hydrolase</fullName>
    </submittedName>
</protein>
<evidence type="ECO:0000259" key="2">
    <source>
        <dbReference type="Pfam" id="PF00561"/>
    </source>
</evidence>
<dbReference type="PANTHER" id="PTHR43194">
    <property type="entry name" value="HYDROLASE ALPHA/BETA FOLD FAMILY"/>
    <property type="match status" value="1"/>
</dbReference>
<evidence type="ECO:0000256" key="1">
    <source>
        <dbReference type="SAM" id="MobiDB-lite"/>
    </source>
</evidence>
<dbReference type="Gene3D" id="3.40.50.1820">
    <property type="entry name" value="alpha/beta hydrolase"/>
    <property type="match status" value="1"/>
</dbReference>
<evidence type="ECO:0000313" key="3">
    <source>
        <dbReference type="EMBL" id="TQF69434.1"/>
    </source>
</evidence>